<name>A0A6A0AUA8_9ACTN</name>
<evidence type="ECO:0000313" key="2">
    <source>
        <dbReference type="Proteomes" id="UP000484988"/>
    </source>
</evidence>
<accession>A0A6A0AUA8</accession>
<dbReference type="AlphaFoldDB" id="A0A6A0AUA8"/>
<evidence type="ECO:0000313" key="1">
    <source>
        <dbReference type="EMBL" id="GFH36446.1"/>
    </source>
</evidence>
<dbReference type="Proteomes" id="UP000484988">
    <property type="component" value="Unassembled WGS sequence"/>
</dbReference>
<comment type="caution">
    <text evidence="1">The sequence shown here is derived from an EMBL/GenBank/DDBJ whole genome shotgun (WGS) entry which is preliminary data.</text>
</comment>
<reference evidence="1 2" key="1">
    <citation type="submission" date="2020-02" db="EMBL/GenBank/DDBJ databases">
        <title>Whole Genome Shotgun Sequence of Streptomyces sp. strain CWH03.</title>
        <authorList>
            <person name="Dohra H."/>
            <person name="Kodani S."/>
            <person name="Yamamura H."/>
        </authorList>
    </citation>
    <scope>NUCLEOTIDE SEQUENCE [LARGE SCALE GENOMIC DNA]</scope>
    <source>
        <strain evidence="1 2">CWH03</strain>
    </source>
</reference>
<organism evidence="1 2">
    <name type="scientific">Streptomyces pacificus</name>
    <dbReference type="NCBI Taxonomy" id="2705029"/>
    <lineage>
        <taxon>Bacteria</taxon>
        <taxon>Bacillati</taxon>
        <taxon>Actinomycetota</taxon>
        <taxon>Actinomycetes</taxon>
        <taxon>Kitasatosporales</taxon>
        <taxon>Streptomycetaceae</taxon>
        <taxon>Streptomyces</taxon>
    </lineage>
</organism>
<protein>
    <submittedName>
        <fullName evidence="1">Uncharacterized protein</fullName>
    </submittedName>
</protein>
<dbReference type="EMBL" id="BLLG01000006">
    <property type="protein sequence ID" value="GFH36446.1"/>
    <property type="molecule type" value="Genomic_DNA"/>
</dbReference>
<sequence length="59" mass="5928">MEHLVAGVAARAAVGWAVRDRITPVPALSAGGEALAGAGRRQPVFAAGETGRYVAEAPT</sequence>
<keyword evidence="2" id="KW-1185">Reference proteome</keyword>
<proteinExistence type="predicted"/>
<gene>
    <name evidence="1" type="ORF">SCWH03_26740</name>
</gene>